<dbReference type="InterPro" id="IPR048988">
    <property type="entry name" value="STAT_linker"/>
</dbReference>
<dbReference type="InterPro" id="IPR013799">
    <property type="entry name" value="STAT_TF_prot_interaction"/>
</dbReference>
<evidence type="ECO:0000259" key="15">
    <source>
        <dbReference type="PROSITE" id="PS50001"/>
    </source>
</evidence>
<dbReference type="Proteomes" id="UP000288716">
    <property type="component" value="Unassembled WGS sequence"/>
</dbReference>
<dbReference type="InterPro" id="IPR013801">
    <property type="entry name" value="STAT_TF_DNA-bd"/>
</dbReference>
<keyword evidence="10 13" id="KW-0804">Transcription</keyword>
<dbReference type="InterPro" id="IPR046994">
    <property type="entry name" value="STAT5_CC"/>
</dbReference>
<keyword evidence="4 13" id="KW-0963">Cytoplasm</keyword>
<dbReference type="SUPFAM" id="SSF49417">
    <property type="entry name" value="p53-like transcription factors"/>
    <property type="match status" value="1"/>
</dbReference>
<dbReference type="SMART" id="SM00964">
    <property type="entry name" value="STAT_int"/>
    <property type="match status" value="1"/>
</dbReference>
<dbReference type="VEuPathDB" id="VectorBase:LDEU006321"/>
<keyword evidence="7 13" id="KW-0805">Transcription regulation</keyword>
<dbReference type="InterPro" id="IPR015988">
    <property type="entry name" value="STAT_TF_CC"/>
</dbReference>
<keyword evidence="11 13" id="KW-0539">Nucleus</keyword>
<keyword evidence="14" id="KW-0175">Coiled coil</keyword>
<dbReference type="Gene3D" id="3.30.505.10">
    <property type="entry name" value="SH2 domain"/>
    <property type="match status" value="1"/>
</dbReference>
<dbReference type="FunFam" id="2.60.40.630:FF:000002">
    <property type="entry name" value="Signal transducer and activator of transcription"/>
    <property type="match status" value="1"/>
</dbReference>
<dbReference type="GO" id="GO:0007166">
    <property type="term" value="P:cell surface receptor signaling pathway"/>
    <property type="evidence" value="ECO:0007669"/>
    <property type="project" value="UniProtKB-ARBA"/>
</dbReference>
<dbReference type="InterPro" id="IPR036535">
    <property type="entry name" value="STAT_N_sf"/>
</dbReference>
<proteinExistence type="inferred from homology"/>
<dbReference type="GO" id="GO:0005829">
    <property type="term" value="C:cytosol"/>
    <property type="evidence" value="ECO:0007669"/>
    <property type="project" value="UniProtKB-ARBA"/>
</dbReference>
<feature type="coiled-coil region" evidence="14">
    <location>
        <begin position="141"/>
        <end position="199"/>
    </location>
</feature>
<dbReference type="STRING" id="299467.A0A443SDX6"/>
<evidence type="ECO:0000256" key="13">
    <source>
        <dbReference type="RuleBase" id="RU046415"/>
    </source>
</evidence>
<evidence type="ECO:0000256" key="12">
    <source>
        <dbReference type="PROSITE-ProRule" id="PRU00191"/>
    </source>
</evidence>
<organism evidence="16 17">
    <name type="scientific">Leptotrombidium deliense</name>
    <dbReference type="NCBI Taxonomy" id="299467"/>
    <lineage>
        <taxon>Eukaryota</taxon>
        <taxon>Metazoa</taxon>
        <taxon>Ecdysozoa</taxon>
        <taxon>Arthropoda</taxon>
        <taxon>Chelicerata</taxon>
        <taxon>Arachnida</taxon>
        <taxon>Acari</taxon>
        <taxon>Acariformes</taxon>
        <taxon>Trombidiformes</taxon>
        <taxon>Prostigmata</taxon>
        <taxon>Anystina</taxon>
        <taxon>Parasitengona</taxon>
        <taxon>Trombiculoidea</taxon>
        <taxon>Trombiculidae</taxon>
        <taxon>Leptotrombidium</taxon>
    </lineage>
</organism>
<dbReference type="Gene3D" id="1.10.532.10">
    <property type="entry name" value="STAT transcription factor, N-terminal domain"/>
    <property type="match status" value="1"/>
</dbReference>
<evidence type="ECO:0000256" key="10">
    <source>
        <dbReference type="ARBA" id="ARBA00023163"/>
    </source>
</evidence>
<evidence type="ECO:0000256" key="4">
    <source>
        <dbReference type="ARBA" id="ARBA00022490"/>
    </source>
</evidence>
<evidence type="ECO:0000256" key="6">
    <source>
        <dbReference type="ARBA" id="ARBA00022999"/>
    </source>
</evidence>
<name>A0A443SDX6_9ACAR</name>
<evidence type="ECO:0000256" key="9">
    <source>
        <dbReference type="ARBA" id="ARBA00023159"/>
    </source>
</evidence>
<dbReference type="Gene3D" id="2.60.40.630">
    <property type="entry name" value="STAT transcription factor, DNA-binding domain"/>
    <property type="match status" value="1"/>
</dbReference>
<dbReference type="Pfam" id="PF00017">
    <property type="entry name" value="SH2"/>
    <property type="match status" value="1"/>
</dbReference>
<keyword evidence="6 12" id="KW-0727">SH2 domain</keyword>
<gene>
    <name evidence="16" type="ORF">B4U80_01686</name>
</gene>
<dbReference type="InterPro" id="IPR013800">
    <property type="entry name" value="STAT_TF_alpha"/>
</dbReference>
<dbReference type="InterPro" id="IPR008967">
    <property type="entry name" value="p53-like_TF_DNA-bd_sf"/>
</dbReference>
<dbReference type="GO" id="GO:0003677">
    <property type="term" value="F:DNA binding"/>
    <property type="evidence" value="ECO:0007669"/>
    <property type="project" value="UniProtKB-KW"/>
</dbReference>
<dbReference type="SUPFAM" id="SSF47655">
    <property type="entry name" value="STAT"/>
    <property type="match status" value="1"/>
</dbReference>
<dbReference type="CDD" id="cd09919">
    <property type="entry name" value="SH2_STAT_family"/>
    <property type="match status" value="1"/>
</dbReference>
<keyword evidence="17" id="KW-1185">Reference proteome</keyword>
<comment type="similarity">
    <text evidence="3 13">Belongs to the transcription factor STAT family.</text>
</comment>
<dbReference type="Gene3D" id="1.10.238.10">
    <property type="entry name" value="EF-hand"/>
    <property type="match status" value="1"/>
</dbReference>
<evidence type="ECO:0000256" key="7">
    <source>
        <dbReference type="ARBA" id="ARBA00023015"/>
    </source>
</evidence>
<dbReference type="InterPro" id="IPR000980">
    <property type="entry name" value="SH2"/>
</dbReference>
<dbReference type="Pfam" id="PF21354">
    <property type="entry name" value="STAT_linker"/>
    <property type="match status" value="1"/>
</dbReference>
<keyword evidence="5 13" id="KW-0597">Phosphoprotein</keyword>
<dbReference type="InterPro" id="IPR036860">
    <property type="entry name" value="SH2_dom_sf"/>
</dbReference>
<dbReference type="EMBL" id="NCKV01003439">
    <property type="protein sequence ID" value="RWS25719.1"/>
    <property type="molecule type" value="Genomic_DNA"/>
</dbReference>
<dbReference type="SUPFAM" id="SSF48092">
    <property type="entry name" value="Transcription factor STAT-4 N-domain"/>
    <property type="match status" value="1"/>
</dbReference>
<reference evidence="16 17" key="1">
    <citation type="journal article" date="2018" name="Gigascience">
        <title>Genomes of trombidid mites reveal novel predicted allergens and laterally-transferred genes associated with secondary metabolism.</title>
        <authorList>
            <person name="Dong X."/>
            <person name="Chaisiri K."/>
            <person name="Xia D."/>
            <person name="Armstrong S.D."/>
            <person name="Fang Y."/>
            <person name="Donnelly M.J."/>
            <person name="Kadowaki T."/>
            <person name="McGarry J.W."/>
            <person name="Darby A.C."/>
            <person name="Makepeace B.L."/>
        </authorList>
    </citation>
    <scope>NUCLEOTIDE SEQUENCE [LARGE SCALE GENOMIC DNA]</scope>
    <source>
        <strain evidence="16">UoL-UT</strain>
    </source>
</reference>
<evidence type="ECO:0000256" key="8">
    <source>
        <dbReference type="ARBA" id="ARBA00023125"/>
    </source>
</evidence>
<dbReference type="InterPro" id="IPR035858">
    <property type="entry name" value="STAT5a/5b_DBD"/>
</dbReference>
<keyword evidence="9 13" id="KW-0010">Activator</keyword>
<evidence type="ECO:0000313" key="17">
    <source>
        <dbReference type="Proteomes" id="UP000288716"/>
    </source>
</evidence>
<evidence type="ECO:0000256" key="2">
    <source>
        <dbReference type="ARBA" id="ARBA00004496"/>
    </source>
</evidence>
<dbReference type="Pfam" id="PF01017">
    <property type="entry name" value="STAT_alpha"/>
    <property type="match status" value="1"/>
</dbReference>
<dbReference type="CDD" id="cd16855">
    <property type="entry name" value="STAT5_CCD"/>
    <property type="match status" value="1"/>
</dbReference>
<dbReference type="SUPFAM" id="SSF55550">
    <property type="entry name" value="SH2 domain"/>
    <property type="match status" value="1"/>
</dbReference>
<accession>A0A443SDX6</accession>
<dbReference type="GO" id="GO:0003700">
    <property type="term" value="F:DNA-binding transcription factor activity"/>
    <property type="evidence" value="ECO:0007669"/>
    <property type="project" value="InterPro"/>
</dbReference>
<sequence length="697" mass="80534">MSIWAKLQELPEQGQHAVQMLYGDHFPIVVRGALAHWIEEKPWKELDIDNPQHEQYAKSLVASFVQEIHTKANNEENFLMKLQLIEAAKNFTHNYANNPFLLVNAVNKCLKNELKIIQLAENSFMRLDVKADPDQEIGEQLEMLRRRTQESEDERRKMQQEQEQFLIQYQESQKRQSYIQQLSTTNQQSTELLNKLKTEKDMVDAALRQIAQGLMNMRINWIKRMDGTAAALHALQQKVLDDELIRWKRAQQLSGNGAVFDNNLEKIQEWCEAVAEILWQNRQQLERVETLCTQVPLQSSPLEEISIYKQKITNLLSSLVTSTFIIEKQPPQVMKTNTRFTSTVRLLVGGKLNVHMTPPQVKVSIISEAQANNLLKNEKVLANESSGEILNSNGTMEYHSATKQLSVNFRNMQLRKIKRAEKKGTESVMDEKFSLLFQSQFTVGGGELVFQVWTLSLPVVVIVHGNQEPHAWATVTWDNAFAEPGRVPFVVPDKVSWIRVGEVLNMKFKAAVGRELTIDNLRFLAGKAFRNNQIQEYDNLYLSWGQFSKEPLSDRNFTFWEWFYAILKVTKDHLRSLWNDGSIIGFIGRKQAEEMLLQRPKGTFLLRYSDSELGGITIAWHGETQERSEVFMLQPWTGRDFVIRALPDRIYDLKNLLYLFPDIPKDQAFGKHYTPFSENQPQPNGYVKPMLVIQIPG</sequence>
<evidence type="ECO:0000313" key="16">
    <source>
        <dbReference type="EMBL" id="RWS25719.1"/>
    </source>
</evidence>
<comment type="subcellular location">
    <subcellularLocation>
        <location evidence="2 13">Cytoplasm</location>
    </subcellularLocation>
    <subcellularLocation>
        <location evidence="1 13">Nucleus</location>
    </subcellularLocation>
</comment>
<comment type="caution">
    <text evidence="16">The sequence shown here is derived from an EMBL/GenBank/DDBJ whole genome shotgun (WGS) entry which is preliminary data.</text>
</comment>
<evidence type="ECO:0000256" key="11">
    <source>
        <dbReference type="ARBA" id="ARBA00023242"/>
    </source>
</evidence>
<dbReference type="FunFam" id="1.10.238.10:FF:000029">
    <property type="entry name" value="Signal transducer and transcription activator 6"/>
    <property type="match status" value="1"/>
</dbReference>
<dbReference type="InterPro" id="IPR012345">
    <property type="entry name" value="STAT_TF_DNA-bd_N"/>
</dbReference>
<feature type="domain" description="SH2" evidence="15">
    <location>
        <begin position="578"/>
        <end position="676"/>
    </location>
</feature>
<keyword evidence="8 13" id="KW-0238">DNA-binding</keyword>
<dbReference type="PROSITE" id="PS50001">
    <property type="entry name" value="SH2"/>
    <property type="match status" value="1"/>
</dbReference>
<dbReference type="GO" id="GO:0005634">
    <property type="term" value="C:nucleus"/>
    <property type="evidence" value="ECO:0007669"/>
    <property type="project" value="UniProtKB-SubCell"/>
</dbReference>
<dbReference type="OrthoDB" id="19300at2759"/>
<dbReference type="GO" id="GO:0006357">
    <property type="term" value="P:regulation of transcription by RNA polymerase II"/>
    <property type="evidence" value="ECO:0007669"/>
    <property type="project" value="UniProtKB-ARBA"/>
</dbReference>
<dbReference type="PANTHER" id="PTHR11801">
    <property type="entry name" value="SIGNAL TRANSDUCER AND ACTIVATOR OF TRANSCRIPTION"/>
    <property type="match status" value="1"/>
</dbReference>
<dbReference type="Gene3D" id="1.20.1050.20">
    <property type="entry name" value="STAT transcription factor, all-alpha domain"/>
    <property type="match status" value="1"/>
</dbReference>
<evidence type="ECO:0000256" key="5">
    <source>
        <dbReference type="ARBA" id="ARBA00022553"/>
    </source>
</evidence>
<evidence type="ECO:0000256" key="3">
    <source>
        <dbReference type="ARBA" id="ARBA00005586"/>
    </source>
</evidence>
<dbReference type="CDD" id="cd16849">
    <property type="entry name" value="STAT5_DBD"/>
    <property type="match status" value="1"/>
</dbReference>
<evidence type="ECO:0000256" key="14">
    <source>
        <dbReference type="SAM" id="Coils"/>
    </source>
</evidence>
<dbReference type="AlphaFoldDB" id="A0A443SDX6"/>
<dbReference type="InterPro" id="IPR001217">
    <property type="entry name" value="STAT"/>
</dbReference>
<evidence type="ECO:0000256" key="1">
    <source>
        <dbReference type="ARBA" id="ARBA00004123"/>
    </source>
</evidence>
<protein>
    <recommendedName>
        <fullName evidence="13">Signal transducer and activator of transcription</fullName>
    </recommendedName>
</protein>
<dbReference type="Pfam" id="PF02865">
    <property type="entry name" value="STAT_int"/>
    <property type="match status" value="1"/>
</dbReference>
<dbReference type="Pfam" id="PF02864">
    <property type="entry name" value="STAT_bind"/>
    <property type="match status" value="1"/>
</dbReference>